<evidence type="ECO:0000256" key="9">
    <source>
        <dbReference type="ARBA" id="ARBA00022840"/>
    </source>
</evidence>
<dbReference type="GO" id="GO:0000723">
    <property type="term" value="P:telomere maintenance"/>
    <property type="evidence" value="ECO:0007669"/>
    <property type="project" value="TreeGrafter"/>
</dbReference>
<evidence type="ECO:0000256" key="4">
    <source>
        <dbReference type="ARBA" id="ARBA00022527"/>
    </source>
</evidence>
<dbReference type="GeneTree" id="ENSGT00940000155714"/>
<dbReference type="Pfam" id="PF25032">
    <property type="entry name" value="N-HEAT_ATR"/>
    <property type="match status" value="1"/>
</dbReference>
<dbReference type="GO" id="GO:0000077">
    <property type="term" value="P:DNA damage checkpoint signaling"/>
    <property type="evidence" value="ECO:0007669"/>
    <property type="project" value="TreeGrafter"/>
</dbReference>
<dbReference type="PANTHER" id="PTHR11139:SF69">
    <property type="entry name" value="SERINE_THREONINE-PROTEIN KINASE ATR"/>
    <property type="match status" value="1"/>
</dbReference>
<dbReference type="InterPro" id="IPR011990">
    <property type="entry name" value="TPR-like_helical_dom_sf"/>
</dbReference>
<reference evidence="16" key="1">
    <citation type="submission" date="2021-04" db="EMBL/GenBank/DDBJ databases">
        <authorList>
            <consortium name="Wellcome Sanger Institute Data Sharing"/>
        </authorList>
    </citation>
    <scope>NUCLEOTIDE SEQUENCE [LARGE SCALE GENOMIC DNA]</scope>
</reference>
<evidence type="ECO:0000256" key="8">
    <source>
        <dbReference type="ARBA" id="ARBA00022777"/>
    </source>
</evidence>
<dbReference type="PROSITE" id="PS00916">
    <property type="entry name" value="PI3_4_KINASE_2"/>
    <property type="match status" value="1"/>
</dbReference>
<dbReference type="PANTHER" id="PTHR11139">
    <property type="entry name" value="ATAXIA TELANGIECTASIA MUTATED ATM -RELATED"/>
    <property type="match status" value="1"/>
</dbReference>
<comment type="subcellular location">
    <subcellularLocation>
        <location evidence="1">Nucleus</location>
    </subcellularLocation>
</comment>
<keyword evidence="11" id="KW-0539">Nucleus</keyword>
<dbReference type="Gene3D" id="1.10.1070.11">
    <property type="entry name" value="Phosphatidylinositol 3-/4-kinase, catalytic domain"/>
    <property type="match status" value="1"/>
</dbReference>
<dbReference type="SMART" id="SM01343">
    <property type="entry name" value="FATC"/>
    <property type="match status" value="1"/>
</dbReference>
<evidence type="ECO:0000313" key="17">
    <source>
        <dbReference type="Proteomes" id="UP000472265"/>
    </source>
</evidence>
<evidence type="ECO:0000256" key="11">
    <source>
        <dbReference type="ARBA" id="ARBA00023242"/>
    </source>
</evidence>
<dbReference type="CDD" id="cd00892">
    <property type="entry name" value="PIKKc_ATR"/>
    <property type="match status" value="1"/>
</dbReference>
<dbReference type="SMART" id="SM00802">
    <property type="entry name" value="UME"/>
    <property type="match status" value="1"/>
</dbReference>
<keyword evidence="9" id="KW-0067">ATP-binding</keyword>
<dbReference type="Pfam" id="PF02260">
    <property type="entry name" value="FATC"/>
    <property type="match status" value="1"/>
</dbReference>
<comment type="similarity">
    <text evidence="2">Belongs to the PI3/PI4-kinase family. ATM subfamily.</text>
</comment>
<gene>
    <name evidence="16" type="primary">ATR</name>
    <name evidence="16" type="synonym">atr</name>
</gene>
<dbReference type="GO" id="GO:0005634">
    <property type="term" value="C:nucleus"/>
    <property type="evidence" value="ECO:0007669"/>
    <property type="project" value="UniProtKB-SubCell"/>
</dbReference>
<keyword evidence="17" id="KW-1185">Reference proteome</keyword>
<dbReference type="InterPro" id="IPR036940">
    <property type="entry name" value="PI3/4_kinase_cat_sf"/>
</dbReference>
<feature type="domain" description="FATC" evidence="15">
    <location>
        <begin position="2397"/>
        <end position="2429"/>
    </location>
</feature>
<name>A0A671W0Y5_SPAAU</name>
<dbReference type="GO" id="GO:0004674">
    <property type="term" value="F:protein serine/threonine kinase activity"/>
    <property type="evidence" value="ECO:0007669"/>
    <property type="project" value="UniProtKB-KW"/>
</dbReference>
<dbReference type="SMART" id="SM00146">
    <property type="entry name" value="PI3Kc"/>
    <property type="match status" value="1"/>
</dbReference>
<dbReference type="PROSITE" id="PS50290">
    <property type="entry name" value="PI3_4_KINASE_3"/>
    <property type="match status" value="1"/>
</dbReference>
<keyword evidence="7" id="KW-0227">DNA damage</keyword>
<dbReference type="Pfam" id="PF08064">
    <property type="entry name" value="UME"/>
    <property type="match status" value="1"/>
</dbReference>
<dbReference type="Proteomes" id="UP000472265">
    <property type="component" value="Chromosome 16"/>
</dbReference>
<dbReference type="InterPro" id="IPR000403">
    <property type="entry name" value="PI3/4_kinase_cat_dom"/>
</dbReference>
<dbReference type="SUPFAM" id="SSF56112">
    <property type="entry name" value="Protein kinase-like (PK-like)"/>
    <property type="match status" value="1"/>
</dbReference>
<reference evidence="16" key="3">
    <citation type="submission" date="2025-09" db="UniProtKB">
        <authorList>
            <consortium name="Ensembl"/>
        </authorList>
    </citation>
    <scope>IDENTIFICATION</scope>
</reference>
<dbReference type="PROSITE" id="PS51190">
    <property type="entry name" value="FATC"/>
    <property type="match status" value="1"/>
</dbReference>
<evidence type="ECO:0000256" key="6">
    <source>
        <dbReference type="ARBA" id="ARBA00022741"/>
    </source>
</evidence>
<keyword evidence="4" id="KW-0723">Serine/threonine-protein kinase</keyword>
<evidence type="ECO:0000256" key="12">
    <source>
        <dbReference type="ARBA" id="ARBA00024420"/>
    </source>
</evidence>
<dbReference type="InterPro" id="IPR011009">
    <property type="entry name" value="Kinase-like_dom_sf"/>
</dbReference>
<keyword evidence="5" id="KW-0808">Transferase</keyword>
<dbReference type="InterPro" id="IPR050517">
    <property type="entry name" value="DDR_Repair_Kinase"/>
</dbReference>
<keyword evidence="6" id="KW-0547">Nucleotide-binding</keyword>
<sequence length="2429" mass="273601">VKMEGLEMSAMIPALQELASASAAEYDQAVQKPRQILCQFIDRILTDVDVVALGLNKKSSSEPACVMLLDFLQHIIKSSSLMFANPSCQPAEYPDTTQSCTDFSKWVAVRLLRVAAAPDCDVIHGRVSTVLCSLLHTLRTRAPFICSGLTRDLIFLCQELGDILYVHVATLAGKGHAHTQKQWPVTLECFRISSVCTSTYLTPSTLALSSPAALESLSAVTIGVVTDALRGVVSHRDVSVAWETACAFLASGNTRLRKTSMVMLRNLVELGGFPQVQCHEFFTAYLHLLETHSCTATANKDLDKKDLYEGELLHLTRCVFQSSGVSHSHFEPIYLSQVFECVCTLGGSGVKLGTEVKESLCWLFGFLLSVGAVYESAVLLRRQRVTEVCRMLASTVGTENQAEVRFASSCFLCKISCFYLSSHSEDRIQSRVCALLSLPWVCENKSVSAYKSSGFPSWLPDIAQRLRVCYSPEIQADCVSLLALLRPGVCATWRVCVFSKTLQSADEVVRAAAVGTFVIMFMVCVCSSRLEDSSEKVKTELARIIGQLSCIQSGLSELSDTRAEFAGPPQILCHQISLAAEHAGNTSPPLKANIVKPFLPLLRKQAPSSVKQAFLEALPHLCRHVNLIGGDSDARAVLCALIGLMEDSDPVVRTRFSQSVRFLLTETTRNSEQGSLSELLVARLKEAFNNAKLNRDDELRNTLILTTGEIGRASQGSLVSFSLLRLLHCLLSKSSPVSVAAYAQIRALATAKGLKLQTLFSQYKNPICQFLVESLHSRHASALRSTPDQGSESANQRELALDILAQIAHAFDFPDLHRFLTRTLQVLLPYLAAKASSTGSALIRTLANELKANRREILINNFKYIFSHLVCSCTKEELERAFHYLQSETEIELGSLLRQDFQGLHNELLLRLGEHYQQVFNGLAILASFASNDDPYQGPRDITTSERMADYLQPKLLGILAFFNMQLLSSSAGEKDRKKLALTSVMALMRLMGSKNISSVRVKMMTTLRTCLRYREDFPLLCCQTWECFVRSVEPTHLGPLLSHVIVALLPLIPLQPKETAAIIRFLILDNREEVSDYLHEIYFLPDHPELKDIHTVLQNYKKLTASSSDLAAALQLSMRAVQHENVDVRIHALTSLRDMMHSQQVHTFYYNHLRKDNRSSPTWLGSSVGSVWGIKNLFFFTQSGVDDPNFAYEILTELTRTFLAYADNVRAQDSAAYAIQELLSIFECREGRTDSPGRRLWRRFPEQIQEILEPHLNSRYKSSQKEVNWSKLKKPVYLSKGGSKFSDWSATWAGYLISKVRHELASRVFTCCSFIIKHDYKVTIYLLPHILLYMLLGCTPAEQREVTEEMLAVLKDGDGRGGGRCQDTASSLSQLSIQTVFSMLSHLMQWSRHILYSKPKNNDNSEDSGDYQRVVAFLKGIPQDVLAKASLRSKAYTRALMHFEAYILENKENIQDHLTFLQTLYAAMHEPDGVRGVNALRREEPSLREQILEHESIGLLRDATACYDRAIQLESDQIGHYHGVMTSMLGLGQLSTVITQVNGVLANKQQWKSELNTYRVEAAWKLGQWDLLEDYLSSADRQSSTWGVRLGQLLLSAKKQDADTFYEKLKLVRKEQVVPLSAASYECGTYQRGYEYIVRLHMLSELEHTFTELQKQRERSAPSLSQLPPHWSDRLEMTQNSFRAKEPILVLRRALFSLGPQPESTELVGECWLQSARVARKAGHHQTAFNALLNAENTHLAELVTEKAKWLWSKGDVHQALIVLQKGVAQCFPDDQPLTDPRSLQTKGKAMLLVGRFMEETANFESNAIMKAYKDVTNLLPEWEDGNFYLAKYYDKVMPMVTDNKLEKQGNLIRYIVTYFGKALQFGNQYIYQAMPRMLSLWLDFGAKVCECEKAGRADRQMRQELVKINAAVSENCANLAPYQFLTAFSQLISRVCHSSDEVFTVLMTIVAKVFLAYPQQAMWLMTAVSKSSYPMRMNRCNQILKKAISLKHSLEKFIGDANRLTDKLLELCNKPVDGNSTTLSMSVHFKQLKRLVEEPTFSQILIPLQSVLIPTLPSTSGANTQHDAFPGHWAYLDGFEDTVEILASLQKPKKISLKGSDGRSYTMMCKPKDDLRKDCRLMEFNCLINKCLRKDAESRRRELHIRTYAVIPLNEECGIIEWVNNTAGLRHILTKLYKERGIYLSGKELRKLILPKSAPFEEKLRIHKEVLCARHIPVFHEWFLRTFPDPTSWYSSRSAYCRSTAVMSMVGYILGLGDRHGENILFDSFTGECVHVDFNCLFNKGETFDVPEVVPFRLTQNMVHAMGPMGTEGLFRQACEVTLRLMRDQREPLMSVLKTFLHDPLVEWSKQAKGLSKAQANETGEIVNEKAKTHVCDIEQRLQGVIKSRNKVLGLPLSIEGHVHYLIQEATDDKLLCQMYLGWGPYL</sequence>
<evidence type="ECO:0000256" key="5">
    <source>
        <dbReference type="ARBA" id="ARBA00022679"/>
    </source>
</evidence>
<reference evidence="16" key="2">
    <citation type="submission" date="2025-08" db="UniProtKB">
        <authorList>
            <consortium name="Ensembl"/>
        </authorList>
    </citation>
    <scope>IDENTIFICATION</scope>
</reference>
<evidence type="ECO:0000259" key="15">
    <source>
        <dbReference type="PROSITE" id="PS51190"/>
    </source>
</evidence>
<dbReference type="Pfam" id="PF00454">
    <property type="entry name" value="PI3_PI4_kinase"/>
    <property type="match status" value="1"/>
</dbReference>
<dbReference type="EC" id="2.7.11.1" evidence="3"/>
<keyword evidence="10" id="KW-0234">DNA repair</keyword>
<dbReference type="InterPro" id="IPR056803">
    <property type="entry name" value="ATR-like_N-HEAT"/>
</dbReference>
<dbReference type="InterPro" id="IPR018936">
    <property type="entry name" value="PI3/4_kinase_CS"/>
</dbReference>
<evidence type="ECO:0000256" key="10">
    <source>
        <dbReference type="ARBA" id="ARBA00023204"/>
    </source>
</evidence>
<dbReference type="InterPro" id="IPR016024">
    <property type="entry name" value="ARM-type_fold"/>
</dbReference>
<dbReference type="InterPro" id="IPR014009">
    <property type="entry name" value="PIK_FAT"/>
</dbReference>
<dbReference type="Gene3D" id="3.30.1010.10">
    <property type="entry name" value="Phosphatidylinositol 3-kinase Catalytic Subunit, Chain A, domain 4"/>
    <property type="match status" value="1"/>
</dbReference>
<dbReference type="InterPro" id="IPR057564">
    <property type="entry name" value="HEAT_ATR"/>
</dbReference>
<dbReference type="InterPro" id="IPR056802">
    <property type="entry name" value="ATR-like_M-HEAT"/>
</dbReference>
<dbReference type="PROSITE" id="PS51189">
    <property type="entry name" value="FAT"/>
    <property type="match status" value="1"/>
</dbReference>
<organism evidence="16 17">
    <name type="scientific">Sparus aurata</name>
    <name type="common">Gilthead sea bream</name>
    <dbReference type="NCBI Taxonomy" id="8175"/>
    <lineage>
        <taxon>Eukaryota</taxon>
        <taxon>Metazoa</taxon>
        <taxon>Chordata</taxon>
        <taxon>Craniata</taxon>
        <taxon>Vertebrata</taxon>
        <taxon>Euteleostomi</taxon>
        <taxon>Actinopterygii</taxon>
        <taxon>Neopterygii</taxon>
        <taxon>Teleostei</taxon>
        <taxon>Neoteleostei</taxon>
        <taxon>Acanthomorphata</taxon>
        <taxon>Eupercaria</taxon>
        <taxon>Spariformes</taxon>
        <taxon>Sparidae</taxon>
        <taxon>Sparus</taxon>
    </lineage>
</organism>
<dbReference type="Gene3D" id="1.25.40.10">
    <property type="entry name" value="Tetratricopeptide repeat domain"/>
    <property type="match status" value="1"/>
</dbReference>
<dbReference type="GO" id="GO:0005524">
    <property type="term" value="F:ATP binding"/>
    <property type="evidence" value="ECO:0007669"/>
    <property type="project" value="UniProtKB-KW"/>
</dbReference>
<proteinExistence type="inferred from homology"/>
<dbReference type="GO" id="GO:0006281">
    <property type="term" value="P:DNA repair"/>
    <property type="evidence" value="ECO:0007669"/>
    <property type="project" value="UniProtKB-KW"/>
</dbReference>
<dbReference type="GO" id="GO:0005694">
    <property type="term" value="C:chromosome"/>
    <property type="evidence" value="ECO:0007669"/>
    <property type="project" value="TreeGrafter"/>
</dbReference>
<dbReference type="Pfam" id="PF25030">
    <property type="entry name" value="M-HEAT_ATR"/>
    <property type="match status" value="1"/>
</dbReference>
<feature type="domain" description="PI3K/PI4K catalytic" evidence="13">
    <location>
        <begin position="2081"/>
        <end position="2389"/>
    </location>
</feature>
<dbReference type="SUPFAM" id="SSF48371">
    <property type="entry name" value="ARM repeat"/>
    <property type="match status" value="1"/>
</dbReference>
<dbReference type="Ensembl" id="ENSSAUT00010034511.1">
    <property type="protein sequence ID" value="ENSSAUP00010032773.1"/>
    <property type="gene ID" value="ENSSAUG00010013818.1"/>
</dbReference>
<accession>A0A671W0Y5</accession>
<dbReference type="Gene3D" id="1.25.10.10">
    <property type="entry name" value="Leucine-rich Repeat Variant"/>
    <property type="match status" value="1"/>
</dbReference>
<evidence type="ECO:0000256" key="1">
    <source>
        <dbReference type="ARBA" id="ARBA00004123"/>
    </source>
</evidence>
<dbReference type="InterPro" id="IPR011989">
    <property type="entry name" value="ARM-like"/>
</dbReference>
<protein>
    <recommendedName>
        <fullName evidence="12">Serine/threonine-protein kinase ATR</fullName>
        <ecNumber evidence="3">2.7.11.1</ecNumber>
    </recommendedName>
</protein>
<evidence type="ECO:0000256" key="7">
    <source>
        <dbReference type="ARBA" id="ARBA00022763"/>
    </source>
</evidence>
<dbReference type="InterPro" id="IPR003152">
    <property type="entry name" value="FATC_dom"/>
</dbReference>
<dbReference type="FunFam" id="3.30.1010.10:FF:000011">
    <property type="entry name" value="serine/threonine-protein kinase ATR"/>
    <property type="match status" value="1"/>
</dbReference>
<dbReference type="Pfam" id="PF23593">
    <property type="entry name" value="HEAT_ATR"/>
    <property type="match status" value="1"/>
</dbReference>
<evidence type="ECO:0000259" key="13">
    <source>
        <dbReference type="PROSITE" id="PS50290"/>
    </source>
</evidence>
<evidence type="ECO:0000259" key="14">
    <source>
        <dbReference type="PROSITE" id="PS51189"/>
    </source>
</evidence>
<dbReference type="FunFam" id="1.10.1070.11:FF:000009">
    <property type="entry name" value="Putative serine/threonine-protein kinase ATR"/>
    <property type="match status" value="1"/>
</dbReference>
<dbReference type="InterPro" id="IPR003151">
    <property type="entry name" value="PIK-rel_kinase_FAT"/>
</dbReference>
<dbReference type="InterPro" id="IPR012993">
    <property type="entry name" value="UME"/>
</dbReference>
<evidence type="ECO:0000313" key="16">
    <source>
        <dbReference type="Ensembl" id="ENSSAUP00010032773.1"/>
    </source>
</evidence>
<evidence type="ECO:0000256" key="3">
    <source>
        <dbReference type="ARBA" id="ARBA00012513"/>
    </source>
</evidence>
<keyword evidence="8" id="KW-0418">Kinase</keyword>
<evidence type="ECO:0000256" key="2">
    <source>
        <dbReference type="ARBA" id="ARBA00010769"/>
    </source>
</evidence>
<feature type="domain" description="FAT" evidence="14">
    <location>
        <begin position="1426"/>
        <end position="1973"/>
    </location>
</feature>
<dbReference type="Pfam" id="PF02259">
    <property type="entry name" value="FAT"/>
    <property type="match status" value="1"/>
</dbReference>